<comment type="caution">
    <text evidence="1">The sequence shown here is derived from an EMBL/GenBank/DDBJ whole genome shotgun (WGS) entry which is preliminary data.</text>
</comment>
<dbReference type="STRING" id="1227493.C483_01811"/>
<organism evidence="1 2">
    <name type="scientific">Natrialba hulunbeirensis JCM 10989</name>
    <dbReference type="NCBI Taxonomy" id="1227493"/>
    <lineage>
        <taxon>Archaea</taxon>
        <taxon>Methanobacteriati</taxon>
        <taxon>Methanobacteriota</taxon>
        <taxon>Stenosarchaea group</taxon>
        <taxon>Halobacteria</taxon>
        <taxon>Halobacteriales</taxon>
        <taxon>Natrialbaceae</taxon>
        <taxon>Natrialba</taxon>
    </lineage>
</organism>
<dbReference type="InterPro" id="IPR055551">
    <property type="entry name" value="DUF7127"/>
</dbReference>
<protein>
    <recommendedName>
        <fullName evidence="3">Hsp20/alpha crystallin family protein</fullName>
    </recommendedName>
</protein>
<reference evidence="1 2" key="1">
    <citation type="journal article" date="2014" name="PLoS Genet.">
        <title>Phylogenetically driven sequencing of extremely halophilic archaea reveals strategies for static and dynamic osmo-response.</title>
        <authorList>
            <person name="Becker E.A."/>
            <person name="Seitzer P.M."/>
            <person name="Tritt A."/>
            <person name="Larsen D."/>
            <person name="Krusor M."/>
            <person name="Yao A.I."/>
            <person name="Wu D."/>
            <person name="Madern D."/>
            <person name="Eisen J.A."/>
            <person name="Darling A.E."/>
            <person name="Facciotti M.T."/>
        </authorList>
    </citation>
    <scope>NUCLEOTIDE SEQUENCE [LARGE SCALE GENOMIC DNA]</scope>
    <source>
        <strain evidence="1 2">JCM 10989</strain>
    </source>
</reference>
<keyword evidence="2" id="KW-1185">Reference proteome</keyword>
<dbReference type="OrthoDB" id="304071at2157"/>
<sequence length="82" mass="9034">MTLEQFSNNEEQVARRYQYDDKLVLVVDFGADIADSAVDVVDGTVLAVLDGTQYEIELPDGADDAHTFIKNGVLTIEVEGDR</sequence>
<evidence type="ECO:0000313" key="1">
    <source>
        <dbReference type="EMBL" id="ELY95060.1"/>
    </source>
</evidence>
<dbReference type="PATRIC" id="fig|1227493.4.peg.345"/>
<accession>M0A8I4</accession>
<dbReference type="AlphaFoldDB" id="M0A8I4"/>
<dbReference type="RefSeq" id="WP_006651629.1">
    <property type="nucleotide sequence ID" value="NZ_AOIM01000009.1"/>
</dbReference>
<dbReference type="Pfam" id="PF23444">
    <property type="entry name" value="DUF7127"/>
    <property type="match status" value="1"/>
</dbReference>
<dbReference type="EMBL" id="AOIM01000009">
    <property type="protein sequence ID" value="ELY95060.1"/>
    <property type="molecule type" value="Genomic_DNA"/>
</dbReference>
<evidence type="ECO:0000313" key="2">
    <source>
        <dbReference type="Proteomes" id="UP000011519"/>
    </source>
</evidence>
<evidence type="ECO:0008006" key="3">
    <source>
        <dbReference type="Google" id="ProtNLM"/>
    </source>
</evidence>
<name>M0A8I4_9EURY</name>
<dbReference type="Proteomes" id="UP000011519">
    <property type="component" value="Unassembled WGS sequence"/>
</dbReference>
<gene>
    <name evidence="1" type="ORF">C483_01811</name>
</gene>
<proteinExistence type="predicted"/>